<protein>
    <submittedName>
        <fullName evidence="11">Two-component response regulator, YesN/AraC family, consists of REC and AraC-type DNA-binding domains</fullName>
    </submittedName>
</protein>
<dbReference type="AlphaFoldDB" id="A0A1T4R980"/>
<dbReference type="Pfam" id="PF12833">
    <property type="entry name" value="HTH_18"/>
    <property type="match status" value="1"/>
</dbReference>
<dbReference type="RefSeq" id="WP_159443333.1">
    <property type="nucleotide sequence ID" value="NZ_FUXI01000042.1"/>
</dbReference>
<dbReference type="PRINTS" id="PR00032">
    <property type="entry name" value="HTHARAC"/>
</dbReference>
<keyword evidence="5" id="KW-0805">Transcription regulation</keyword>
<evidence type="ECO:0000256" key="2">
    <source>
        <dbReference type="ARBA" id="ARBA00022490"/>
    </source>
</evidence>
<dbReference type="SUPFAM" id="SSF52172">
    <property type="entry name" value="CheY-like"/>
    <property type="match status" value="1"/>
</dbReference>
<evidence type="ECO:0000256" key="1">
    <source>
        <dbReference type="ARBA" id="ARBA00004496"/>
    </source>
</evidence>
<dbReference type="InterPro" id="IPR001789">
    <property type="entry name" value="Sig_transdc_resp-reg_receiver"/>
</dbReference>
<organism evidence="11 12">
    <name type="scientific">Pilibacter termitis</name>
    <dbReference type="NCBI Taxonomy" id="263852"/>
    <lineage>
        <taxon>Bacteria</taxon>
        <taxon>Bacillati</taxon>
        <taxon>Bacillota</taxon>
        <taxon>Bacilli</taxon>
        <taxon>Lactobacillales</taxon>
        <taxon>Enterococcaceae</taxon>
        <taxon>Pilibacter</taxon>
    </lineage>
</organism>
<proteinExistence type="predicted"/>
<gene>
    <name evidence="11" type="ORF">SAMN02745116_02494</name>
</gene>
<dbReference type="GO" id="GO:0043565">
    <property type="term" value="F:sequence-specific DNA binding"/>
    <property type="evidence" value="ECO:0007669"/>
    <property type="project" value="InterPro"/>
</dbReference>
<dbReference type="InterPro" id="IPR011006">
    <property type="entry name" value="CheY-like_superfamily"/>
</dbReference>
<dbReference type="SMART" id="SM00342">
    <property type="entry name" value="HTH_ARAC"/>
    <property type="match status" value="1"/>
</dbReference>
<dbReference type="CDD" id="cd17536">
    <property type="entry name" value="REC_YesN-like"/>
    <property type="match status" value="1"/>
</dbReference>
<dbReference type="SMART" id="SM00448">
    <property type="entry name" value="REC"/>
    <property type="match status" value="1"/>
</dbReference>
<dbReference type="Gene3D" id="1.10.10.60">
    <property type="entry name" value="Homeodomain-like"/>
    <property type="match status" value="2"/>
</dbReference>
<dbReference type="GO" id="GO:0003700">
    <property type="term" value="F:DNA-binding transcription factor activity"/>
    <property type="evidence" value="ECO:0007669"/>
    <property type="project" value="InterPro"/>
</dbReference>
<dbReference type="EMBL" id="FUXI01000042">
    <property type="protein sequence ID" value="SKA12489.1"/>
    <property type="molecule type" value="Genomic_DNA"/>
</dbReference>
<feature type="domain" description="HTH araC/xylS-type" evidence="9">
    <location>
        <begin position="381"/>
        <end position="479"/>
    </location>
</feature>
<dbReference type="InterPro" id="IPR051552">
    <property type="entry name" value="HptR"/>
</dbReference>
<dbReference type="Gene3D" id="3.40.50.2300">
    <property type="match status" value="1"/>
</dbReference>
<dbReference type="InterPro" id="IPR018060">
    <property type="entry name" value="HTH_AraC"/>
</dbReference>
<dbReference type="GO" id="GO:0005737">
    <property type="term" value="C:cytoplasm"/>
    <property type="evidence" value="ECO:0007669"/>
    <property type="project" value="UniProtKB-SubCell"/>
</dbReference>
<evidence type="ECO:0000313" key="12">
    <source>
        <dbReference type="Proteomes" id="UP000190328"/>
    </source>
</evidence>
<dbReference type="SUPFAM" id="SSF46689">
    <property type="entry name" value="Homeodomain-like"/>
    <property type="match status" value="1"/>
</dbReference>
<evidence type="ECO:0000259" key="10">
    <source>
        <dbReference type="PROSITE" id="PS50110"/>
    </source>
</evidence>
<dbReference type="GO" id="GO:0000160">
    <property type="term" value="P:phosphorelay signal transduction system"/>
    <property type="evidence" value="ECO:0007669"/>
    <property type="project" value="UniProtKB-KW"/>
</dbReference>
<feature type="domain" description="Response regulatory" evidence="10">
    <location>
        <begin position="2"/>
        <end position="119"/>
    </location>
</feature>
<reference evidence="11 12" key="1">
    <citation type="submission" date="2017-02" db="EMBL/GenBank/DDBJ databases">
        <authorList>
            <person name="Peterson S.W."/>
        </authorList>
    </citation>
    <scope>NUCLEOTIDE SEQUENCE [LARGE SCALE GENOMIC DNA]</scope>
    <source>
        <strain evidence="11 12">ATCC BAA-1030</strain>
    </source>
</reference>
<keyword evidence="2" id="KW-0963">Cytoplasm</keyword>
<dbReference type="PANTHER" id="PTHR42713">
    <property type="entry name" value="HISTIDINE KINASE-RELATED"/>
    <property type="match status" value="1"/>
</dbReference>
<dbReference type="InterPro" id="IPR020449">
    <property type="entry name" value="Tscrpt_reg_AraC-type_HTH"/>
</dbReference>
<evidence type="ECO:0000256" key="3">
    <source>
        <dbReference type="ARBA" id="ARBA00022553"/>
    </source>
</evidence>
<dbReference type="PROSITE" id="PS50110">
    <property type="entry name" value="RESPONSE_REGULATORY"/>
    <property type="match status" value="1"/>
</dbReference>
<evidence type="ECO:0000256" key="5">
    <source>
        <dbReference type="ARBA" id="ARBA00023015"/>
    </source>
</evidence>
<accession>A0A1T4R980</accession>
<dbReference type="PROSITE" id="PS01124">
    <property type="entry name" value="HTH_ARAC_FAMILY_2"/>
    <property type="match status" value="1"/>
</dbReference>
<keyword evidence="3 8" id="KW-0597">Phosphoprotein</keyword>
<keyword evidence="4" id="KW-0902">Two-component regulatory system</keyword>
<evidence type="ECO:0000313" key="11">
    <source>
        <dbReference type="EMBL" id="SKA12489.1"/>
    </source>
</evidence>
<dbReference type="Pfam" id="PF00072">
    <property type="entry name" value="Response_reg"/>
    <property type="match status" value="1"/>
</dbReference>
<sequence length="492" mass="57683">MKIVIVDDERIIVQGLAKMLQQSTLADIEYFYANNGLQALEIILEEKIDIALLDINMPEMDGLKLAEVVYEQNLPTKIIIISGYDDFHYARSALKVGVEDYLLKPVSEEALIESVEKVMTKVNNSKENKTLSSFVFESKEKEIFLRRVLHGELTYQEICLLGEKYQISEGKRYKMLVLSFSEKFTNEKISELSQIFNRVQKKLHIRFFLTVTDYKRMALLFEDYPFVSEIVEEIKKDRNVSFFATFSDRMNNFFQLKEDYLTNMMLQEYASLLAKSSILSLEEVEEVQKEKQIQMYRELLKSDKKEEIHSFFQTLTTTRLLEVHLWKMYYDEKKTQEKWISEIILSLSKMSKKESLKKLERATELLLAEKNVQENFSPIVERAISLIKQDLSYKHSLKTLSGELKMNPTYLGQLFSKEVGENFSSFNRKIRMKKAQKLLKNSSLKIRDVAKTVGYEDLSRFYKVYKEYYGFTPNDARRGIEGKINAKSTIND</sequence>
<evidence type="ECO:0000256" key="8">
    <source>
        <dbReference type="PROSITE-ProRule" id="PRU00169"/>
    </source>
</evidence>
<keyword evidence="12" id="KW-1185">Reference proteome</keyword>
<comment type="subcellular location">
    <subcellularLocation>
        <location evidence="1">Cytoplasm</location>
    </subcellularLocation>
</comment>
<keyword evidence="7" id="KW-0804">Transcription</keyword>
<dbReference type="Proteomes" id="UP000190328">
    <property type="component" value="Unassembled WGS sequence"/>
</dbReference>
<dbReference type="STRING" id="263852.SAMN02745116_02494"/>
<evidence type="ECO:0000256" key="4">
    <source>
        <dbReference type="ARBA" id="ARBA00023012"/>
    </source>
</evidence>
<dbReference type="PANTHER" id="PTHR42713:SF3">
    <property type="entry name" value="TRANSCRIPTIONAL REGULATORY PROTEIN HPTR"/>
    <property type="match status" value="1"/>
</dbReference>
<evidence type="ECO:0000256" key="7">
    <source>
        <dbReference type="ARBA" id="ARBA00023163"/>
    </source>
</evidence>
<keyword evidence="6 11" id="KW-0238">DNA-binding</keyword>
<evidence type="ECO:0000259" key="9">
    <source>
        <dbReference type="PROSITE" id="PS01124"/>
    </source>
</evidence>
<feature type="modified residue" description="4-aspartylphosphate" evidence="8">
    <location>
        <position position="54"/>
    </location>
</feature>
<dbReference type="InterPro" id="IPR009057">
    <property type="entry name" value="Homeodomain-like_sf"/>
</dbReference>
<name>A0A1T4R980_9ENTE</name>
<evidence type="ECO:0000256" key="6">
    <source>
        <dbReference type="ARBA" id="ARBA00023125"/>
    </source>
</evidence>
<dbReference type="OrthoDB" id="342399at2"/>